<gene>
    <name evidence="1" type="ORF">DSO57_1004140</name>
</gene>
<dbReference type="EMBL" id="QTSX02002850">
    <property type="protein sequence ID" value="KAJ9074690.1"/>
    <property type="molecule type" value="Genomic_DNA"/>
</dbReference>
<comment type="caution">
    <text evidence="1">The sequence shown here is derived from an EMBL/GenBank/DDBJ whole genome shotgun (WGS) entry which is preliminary data.</text>
</comment>
<organism evidence="1 2">
    <name type="scientific">Entomophthora muscae</name>
    <dbReference type="NCBI Taxonomy" id="34485"/>
    <lineage>
        <taxon>Eukaryota</taxon>
        <taxon>Fungi</taxon>
        <taxon>Fungi incertae sedis</taxon>
        <taxon>Zoopagomycota</taxon>
        <taxon>Entomophthoromycotina</taxon>
        <taxon>Entomophthoromycetes</taxon>
        <taxon>Entomophthorales</taxon>
        <taxon>Entomophthoraceae</taxon>
        <taxon>Entomophthora</taxon>
    </lineage>
</organism>
<accession>A0ACC2TJC8</accession>
<proteinExistence type="predicted"/>
<keyword evidence="2" id="KW-1185">Reference proteome</keyword>
<evidence type="ECO:0000313" key="1">
    <source>
        <dbReference type="EMBL" id="KAJ9074690.1"/>
    </source>
</evidence>
<name>A0ACC2TJC8_9FUNG</name>
<dbReference type="Proteomes" id="UP001165960">
    <property type="component" value="Unassembled WGS sequence"/>
</dbReference>
<evidence type="ECO:0000313" key="2">
    <source>
        <dbReference type="Proteomes" id="UP001165960"/>
    </source>
</evidence>
<sequence>MEEIPMRHRVPSQGPERLIGSTFWGSFKYGIRKEEKCQDTKSTMELQKVREESKQKRAFPATAQGPAAGKAESINPVSAR</sequence>
<reference evidence="1" key="1">
    <citation type="submission" date="2022-04" db="EMBL/GenBank/DDBJ databases">
        <title>Genome of the entomopathogenic fungus Entomophthora muscae.</title>
        <authorList>
            <person name="Elya C."/>
            <person name="Lovett B.R."/>
            <person name="Lee E."/>
            <person name="Macias A.M."/>
            <person name="Hajek A.E."/>
            <person name="De Bivort B.L."/>
            <person name="Kasson M.T."/>
            <person name="De Fine Licht H.H."/>
            <person name="Stajich J.E."/>
        </authorList>
    </citation>
    <scope>NUCLEOTIDE SEQUENCE</scope>
    <source>
        <strain evidence="1">Berkeley</strain>
    </source>
</reference>
<protein>
    <submittedName>
        <fullName evidence="1">Uncharacterized protein</fullName>
    </submittedName>
</protein>